<dbReference type="InterPro" id="IPR011105">
    <property type="entry name" value="Cell_wall_hydrolase_SleB"/>
</dbReference>
<feature type="domain" description="Cell wall hydrolase SleB" evidence="2">
    <location>
        <begin position="85"/>
        <end position="190"/>
    </location>
</feature>
<sequence>MKSGQTGLLKTFARDAATVLGTVCLIVCLSTVAHAESEVTNAQVDADITTTQSQGTSNLKHNTVELDRARQVRCLAEAVYYEAKGEPRRGQEAVAEVVATRVASKGYPKSFCGVVYQRRGQSCQFSWACGTKRTPKGLQWQRANEIAERVVDGWRPGIAPGATHFHALMVSPNWSRVYLRVNAIGGHVFYRQIVR</sequence>
<organism evidence="3 4">
    <name type="scientific">Candidatus Phycosocius spiralis</name>
    <dbReference type="NCBI Taxonomy" id="2815099"/>
    <lineage>
        <taxon>Bacteria</taxon>
        <taxon>Pseudomonadati</taxon>
        <taxon>Pseudomonadota</taxon>
        <taxon>Alphaproteobacteria</taxon>
        <taxon>Caulobacterales</taxon>
        <taxon>Caulobacterales incertae sedis</taxon>
        <taxon>Candidatus Phycosocius</taxon>
    </lineage>
</organism>
<evidence type="ECO:0000313" key="3">
    <source>
        <dbReference type="EMBL" id="GIU66140.1"/>
    </source>
</evidence>
<evidence type="ECO:0000313" key="4">
    <source>
        <dbReference type="Proteomes" id="UP001161064"/>
    </source>
</evidence>
<dbReference type="Proteomes" id="UP001161064">
    <property type="component" value="Unassembled WGS sequence"/>
</dbReference>
<dbReference type="Pfam" id="PF07486">
    <property type="entry name" value="Hydrolase_2"/>
    <property type="match status" value="1"/>
</dbReference>
<dbReference type="InterPro" id="IPR042047">
    <property type="entry name" value="SleB_dom1"/>
</dbReference>
<dbReference type="EMBL" id="BPFZ01000001">
    <property type="protein sequence ID" value="GIU66140.1"/>
    <property type="molecule type" value="Genomic_DNA"/>
</dbReference>
<protein>
    <recommendedName>
        <fullName evidence="2">Cell wall hydrolase SleB domain-containing protein</fullName>
    </recommendedName>
</protein>
<feature type="chain" id="PRO_5046181085" description="Cell wall hydrolase SleB domain-containing protein" evidence="1">
    <location>
        <begin position="36"/>
        <end position="195"/>
    </location>
</feature>
<proteinExistence type="predicted"/>
<comment type="caution">
    <text evidence="3">The sequence shown here is derived from an EMBL/GenBank/DDBJ whole genome shotgun (WGS) entry which is preliminary data.</text>
</comment>
<dbReference type="Gene3D" id="1.10.10.2520">
    <property type="entry name" value="Cell wall hydrolase SleB, domain 1"/>
    <property type="match status" value="1"/>
</dbReference>
<name>A0ABQ4PT78_9PROT</name>
<reference evidence="3" key="1">
    <citation type="submission" date="2021-05" db="EMBL/GenBank/DDBJ databases">
        <authorList>
            <person name="Tanabe Y."/>
        </authorList>
    </citation>
    <scope>NUCLEOTIDE SEQUENCE</scope>
    <source>
        <strain evidence="3">BOTRYCO-1</strain>
    </source>
</reference>
<evidence type="ECO:0000256" key="1">
    <source>
        <dbReference type="SAM" id="SignalP"/>
    </source>
</evidence>
<evidence type="ECO:0000259" key="2">
    <source>
        <dbReference type="Pfam" id="PF07486"/>
    </source>
</evidence>
<reference evidence="3" key="2">
    <citation type="journal article" date="2023" name="ISME Commun">
        <title>Characterization of a bloom-associated alphaproteobacterial lineage, 'Candidatus Phycosocius': insights into freshwater algal-bacterial interactions.</title>
        <authorList>
            <person name="Tanabe Y."/>
            <person name="Yamaguchi H."/>
            <person name="Yoshida M."/>
            <person name="Kai A."/>
            <person name="Okazaki Y."/>
        </authorList>
    </citation>
    <scope>NUCLEOTIDE SEQUENCE</scope>
    <source>
        <strain evidence="3">BOTRYCO-1</strain>
    </source>
</reference>
<keyword evidence="4" id="KW-1185">Reference proteome</keyword>
<accession>A0ABQ4PT78</accession>
<keyword evidence="1" id="KW-0732">Signal</keyword>
<gene>
    <name evidence="3" type="ORF">PsB1_0294</name>
</gene>
<feature type="signal peptide" evidence="1">
    <location>
        <begin position="1"/>
        <end position="35"/>
    </location>
</feature>
<dbReference type="RefSeq" id="WP_284358608.1">
    <property type="nucleotide sequence ID" value="NZ_BPFZ01000001.1"/>
</dbReference>